<name>A0A0F9ET80_9ZZZZ</name>
<accession>A0A0F9ET80</accession>
<reference evidence="1" key="1">
    <citation type="journal article" date="2015" name="Nature">
        <title>Complex archaea that bridge the gap between prokaryotes and eukaryotes.</title>
        <authorList>
            <person name="Spang A."/>
            <person name="Saw J.H."/>
            <person name="Jorgensen S.L."/>
            <person name="Zaremba-Niedzwiedzka K."/>
            <person name="Martijn J."/>
            <person name="Lind A.E."/>
            <person name="van Eijk R."/>
            <person name="Schleper C."/>
            <person name="Guy L."/>
            <person name="Ettema T.J."/>
        </authorList>
    </citation>
    <scope>NUCLEOTIDE SEQUENCE</scope>
</reference>
<evidence type="ECO:0000313" key="1">
    <source>
        <dbReference type="EMBL" id="KKL77234.1"/>
    </source>
</evidence>
<protein>
    <recommendedName>
        <fullName evidence="2">Fibronectin type-III domain-containing protein</fullName>
    </recommendedName>
</protein>
<dbReference type="EMBL" id="LAZR01023812">
    <property type="protein sequence ID" value="KKL77234.1"/>
    <property type="molecule type" value="Genomic_DNA"/>
</dbReference>
<evidence type="ECO:0008006" key="2">
    <source>
        <dbReference type="Google" id="ProtNLM"/>
    </source>
</evidence>
<comment type="caution">
    <text evidence="1">The sequence shown here is derived from an EMBL/GenBank/DDBJ whole genome shotgun (WGS) entry which is preliminary data.</text>
</comment>
<proteinExistence type="predicted"/>
<organism evidence="1">
    <name type="scientific">marine sediment metagenome</name>
    <dbReference type="NCBI Taxonomy" id="412755"/>
    <lineage>
        <taxon>unclassified sequences</taxon>
        <taxon>metagenomes</taxon>
        <taxon>ecological metagenomes</taxon>
    </lineage>
</organism>
<sequence>MPVPTVTTDTLVSVIAEGLIAHGTVKADGGDAVTQHGHVWATNPDPTIIADSKTELGTKPNLGQFQSKLTDLTPGTLYYVRAYATNVAAGTAYGANLTDTTLTVIGRRYWWAEDEDWHYFGESGTERKLQGVDLTGDHDTLGHL</sequence>
<dbReference type="AlphaFoldDB" id="A0A0F9ET80"/>
<gene>
    <name evidence="1" type="ORF">LCGC14_2036930</name>
</gene>